<dbReference type="Pfam" id="PF13905">
    <property type="entry name" value="Thioredoxin_8"/>
    <property type="match status" value="1"/>
</dbReference>
<reference evidence="8" key="1">
    <citation type="journal article" date="2019" name="Int. J. Syst. Evol. Microbiol.">
        <title>The Global Catalogue of Microorganisms (GCM) 10K type strain sequencing project: providing services to taxonomists for standard genome sequencing and annotation.</title>
        <authorList>
            <consortium name="The Broad Institute Genomics Platform"/>
            <consortium name="The Broad Institute Genome Sequencing Center for Infectious Disease"/>
            <person name="Wu L."/>
            <person name="Ma J."/>
        </authorList>
    </citation>
    <scope>NUCLEOTIDE SEQUENCE [LARGE SCALE GENOMIC DNA]</scope>
    <source>
        <strain evidence="8">KCTC 52416</strain>
    </source>
</reference>
<feature type="chain" id="PRO_5047066954" evidence="5">
    <location>
        <begin position="20"/>
        <end position="170"/>
    </location>
</feature>
<comment type="subcellular location">
    <subcellularLocation>
        <location evidence="1">Cell envelope</location>
    </subcellularLocation>
</comment>
<dbReference type="InterPro" id="IPR013766">
    <property type="entry name" value="Thioredoxin_domain"/>
</dbReference>
<accession>A0ABV7JP54</accession>
<keyword evidence="4" id="KW-0676">Redox-active center</keyword>
<dbReference type="EMBL" id="JBHRTA010000061">
    <property type="protein sequence ID" value="MFC3199833.1"/>
    <property type="molecule type" value="Genomic_DNA"/>
</dbReference>
<dbReference type="CDD" id="cd02966">
    <property type="entry name" value="TlpA_like_family"/>
    <property type="match status" value="1"/>
</dbReference>
<dbReference type="RefSeq" id="WP_379025838.1">
    <property type="nucleotide sequence ID" value="NZ_JBHRTA010000061.1"/>
</dbReference>
<dbReference type="InterPro" id="IPR050553">
    <property type="entry name" value="Thioredoxin_ResA/DsbE_sf"/>
</dbReference>
<dbReference type="Proteomes" id="UP001595526">
    <property type="component" value="Unassembled WGS sequence"/>
</dbReference>
<evidence type="ECO:0000259" key="6">
    <source>
        <dbReference type="PROSITE" id="PS51352"/>
    </source>
</evidence>
<feature type="domain" description="Thioredoxin" evidence="6">
    <location>
        <begin position="16"/>
        <end position="170"/>
    </location>
</feature>
<evidence type="ECO:0000256" key="2">
    <source>
        <dbReference type="ARBA" id="ARBA00022748"/>
    </source>
</evidence>
<sequence length="170" mass="19413">MRLFSAILFVACFVQFACGQEAPAVSKTEFTATALKQPLFALGGQQTTAKSVLEGNKRKTVLLYIWATWCPDCIDGFPALYAFQQANPDVHTVYFSLDREEQQWREGVEKFKLEGEHYWFKTGWKNDFTTAIDLNWIPRYLIISPDGKIARYYSVKADDPALQQAVDALR</sequence>
<comment type="caution">
    <text evidence="7">The sequence shown here is derived from an EMBL/GenBank/DDBJ whole genome shotgun (WGS) entry which is preliminary data.</text>
</comment>
<dbReference type="InterPro" id="IPR012336">
    <property type="entry name" value="Thioredoxin-like_fold"/>
</dbReference>
<gene>
    <name evidence="7" type="ORF">ACFOET_19600</name>
</gene>
<keyword evidence="3" id="KW-1015">Disulfide bond</keyword>
<keyword evidence="5" id="KW-0732">Signal</keyword>
<evidence type="ECO:0000256" key="1">
    <source>
        <dbReference type="ARBA" id="ARBA00004196"/>
    </source>
</evidence>
<dbReference type="PANTHER" id="PTHR42852">
    <property type="entry name" value="THIOL:DISULFIDE INTERCHANGE PROTEIN DSBE"/>
    <property type="match status" value="1"/>
</dbReference>
<evidence type="ECO:0000313" key="7">
    <source>
        <dbReference type="EMBL" id="MFC3199833.1"/>
    </source>
</evidence>
<evidence type="ECO:0000256" key="4">
    <source>
        <dbReference type="ARBA" id="ARBA00023284"/>
    </source>
</evidence>
<proteinExistence type="predicted"/>
<dbReference type="PROSITE" id="PS51352">
    <property type="entry name" value="THIOREDOXIN_2"/>
    <property type="match status" value="1"/>
</dbReference>
<dbReference type="PANTHER" id="PTHR42852:SF6">
    <property type="entry name" value="THIOL:DISULFIDE INTERCHANGE PROTEIN DSBE"/>
    <property type="match status" value="1"/>
</dbReference>
<organism evidence="7 8">
    <name type="scientific">Parapedobacter deserti</name>
    <dbReference type="NCBI Taxonomy" id="1912957"/>
    <lineage>
        <taxon>Bacteria</taxon>
        <taxon>Pseudomonadati</taxon>
        <taxon>Bacteroidota</taxon>
        <taxon>Sphingobacteriia</taxon>
        <taxon>Sphingobacteriales</taxon>
        <taxon>Sphingobacteriaceae</taxon>
        <taxon>Parapedobacter</taxon>
    </lineage>
</organism>
<name>A0ABV7JP54_9SPHI</name>
<keyword evidence="8" id="KW-1185">Reference proteome</keyword>
<dbReference type="InterPro" id="IPR036249">
    <property type="entry name" value="Thioredoxin-like_sf"/>
</dbReference>
<keyword evidence="2" id="KW-0201">Cytochrome c-type biogenesis</keyword>
<dbReference type="SUPFAM" id="SSF52833">
    <property type="entry name" value="Thioredoxin-like"/>
    <property type="match status" value="1"/>
</dbReference>
<evidence type="ECO:0000313" key="8">
    <source>
        <dbReference type="Proteomes" id="UP001595526"/>
    </source>
</evidence>
<evidence type="ECO:0000256" key="5">
    <source>
        <dbReference type="SAM" id="SignalP"/>
    </source>
</evidence>
<feature type="signal peptide" evidence="5">
    <location>
        <begin position="1"/>
        <end position="19"/>
    </location>
</feature>
<evidence type="ECO:0000256" key="3">
    <source>
        <dbReference type="ARBA" id="ARBA00023157"/>
    </source>
</evidence>
<protein>
    <submittedName>
        <fullName evidence="7">TlpA family protein disulfide reductase</fullName>
    </submittedName>
</protein>
<dbReference type="Gene3D" id="3.40.30.10">
    <property type="entry name" value="Glutaredoxin"/>
    <property type="match status" value="1"/>
</dbReference>